<accession>A0ABQ7BJ17</accession>
<organism evidence="2 3">
    <name type="scientific">Brassica cretica</name>
    <name type="common">Mustard</name>
    <dbReference type="NCBI Taxonomy" id="69181"/>
    <lineage>
        <taxon>Eukaryota</taxon>
        <taxon>Viridiplantae</taxon>
        <taxon>Streptophyta</taxon>
        <taxon>Embryophyta</taxon>
        <taxon>Tracheophyta</taxon>
        <taxon>Spermatophyta</taxon>
        <taxon>Magnoliopsida</taxon>
        <taxon>eudicotyledons</taxon>
        <taxon>Gunneridae</taxon>
        <taxon>Pentapetalae</taxon>
        <taxon>rosids</taxon>
        <taxon>malvids</taxon>
        <taxon>Brassicales</taxon>
        <taxon>Brassicaceae</taxon>
        <taxon>Brassiceae</taxon>
        <taxon>Brassica</taxon>
    </lineage>
</organism>
<keyword evidence="3" id="KW-1185">Reference proteome</keyword>
<dbReference type="Proteomes" id="UP000266723">
    <property type="component" value="Unassembled WGS sequence"/>
</dbReference>
<feature type="region of interest" description="Disordered" evidence="1">
    <location>
        <begin position="1"/>
        <end position="20"/>
    </location>
</feature>
<reference evidence="2 3" key="1">
    <citation type="journal article" date="2020" name="BMC Genomics">
        <title>Intraspecific diversification of the crop wild relative Brassica cretica Lam. using demographic model selection.</title>
        <authorList>
            <person name="Kioukis A."/>
            <person name="Michalopoulou V.A."/>
            <person name="Briers L."/>
            <person name="Pirintsos S."/>
            <person name="Studholme D.J."/>
            <person name="Pavlidis P."/>
            <person name="Sarris P.F."/>
        </authorList>
    </citation>
    <scope>NUCLEOTIDE SEQUENCE [LARGE SCALE GENOMIC DNA]</scope>
    <source>
        <strain evidence="3">cv. PFS-1207/04</strain>
    </source>
</reference>
<feature type="compositionally biased region" description="Low complexity" evidence="1">
    <location>
        <begin position="163"/>
        <end position="190"/>
    </location>
</feature>
<protein>
    <recommendedName>
        <fullName evidence="4">CCHC-type domain-containing protein</fullName>
    </recommendedName>
</protein>
<feature type="compositionally biased region" description="Basic and acidic residues" evidence="1">
    <location>
        <begin position="37"/>
        <end position="48"/>
    </location>
</feature>
<evidence type="ECO:0008006" key="4">
    <source>
        <dbReference type="Google" id="ProtNLM"/>
    </source>
</evidence>
<name>A0ABQ7BJ17_BRACR</name>
<evidence type="ECO:0000313" key="2">
    <source>
        <dbReference type="EMBL" id="KAF3532116.1"/>
    </source>
</evidence>
<feature type="region of interest" description="Disordered" evidence="1">
    <location>
        <begin position="342"/>
        <end position="377"/>
    </location>
</feature>
<evidence type="ECO:0000313" key="3">
    <source>
        <dbReference type="Proteomes" id="UP000266723"/>
    </source>
</evidence>
<feature type="compositionally biased region" description="Polar residues" evidence="1">
    <location>
        <begin position="129"/>
        <end position="158"/>
    </location>
</feature>
<evidence type="ECO:0000256" key="1">
    <source>
        <dbReference type="SAM" id="MobiDB-lite"/>
    </source>
</evidence>
<sequence>MNQTKPGNHQREALVNIRGDGLCKVEVKTRRKGREPKRKDPCRSDISRCRSQPPPGSLFTPPLRRPQTESLLKYPEVHETISRLRLENLLSTGIHHPPLSPDPCPSSPNSGLEPDLRRRHLRKRKPNSVFKSQEPQGATTKNQTEPTQLLSRTGNTTKPLAKSSSLSSGDGFSGRSRSSLPSSSPLLQRRSSPERESASSSPPSLSSVATAFRIGVDHLFHHHLHFSSVGVVHPRRVGVIISAVTQLHFCDFSDIISFFIISTSQASASFILSESVSSSLPSLSSVSAVIKGIRRHPPIGDFAYFGCKGIVSVFGTSLTIIHPGGELSTSTYPANIDELSCPPPATKKRSGRPPTKRKRSVGEFGVPGSKSQSHKCSRCGIGGHNKITCKRPIG</sequence>
<feature type="region of interest" description="Disordered" evidence="1">
    <location>
        <begin position="92"/>
        <end position="205"/>
    </location>
</feature>
<feature type="region of interest" description="Disordered" evidence="1">
    <location>
        <begin position="27"/>
        <end position="66"/>
    </location>
</feature>
<gene>
    <name evidence="2" type="ORF">DY000_02039007</name>
</gene>
<feature type="compositionally biased region" description="Basic residues" evidence="1">
    <location>
        <begin position="346"/>
        <end position="359"/>
    </location>
</feature>
<feature type="compositionally biased region" description="Basic residues" evidence="1">
    <location>
        <begin position="117"/>
        <end position="126"/>
    </location>
</feature>
<proteinExistence type="predicted"/>
<dbReference type="EMBL" id="QGKV02001507">
    <property type="protein sequence ID" value="KAF3532116.1"/>
    <property type="molecule type" value="Genomic_DNA"/>
</dbReference>
<comment type="caution">
    <text evidence="2">The sequence shown here is derived from an EMBL/GenBank/DDBJ whole genome shotgun (WGS) entry which is preliminary data.</text>
</comment>